<dbReference type="PROSITE" id="PS50994">
    <property type="entry name" value="INTEGRASE"/>
    <property type="match status" value="1"/>
</dbReference>
<evidence type="ECO:0000313" key="3">
    <source>
        <dbReference type="Proteomes" id="UP000230646"/>
    </source>
</evidence>
<feature type="non-terminal residue" evidence="2">
    <location>
        <position position="160"/>
    </location>
</feature>
<dbReference type="InterPro" id="IPR001584">
    <property type="entry name" value="Integrase_cat-core"/>
</dbReference>
<organism evidence="2 3">
    <name type="scientific">Candidatus Infernicultor aquiphilus</name>
    <dbReference type="NCBI Taxonomy" id="1805029"/>
    <lineage>
        <taxon>Bacteria</taxon>
        <taxon>Pseudomonadati</taxon>
        <taxon>Atribacterota</taxon>
        <taxon>Candidatus Phoenicimicrobiia</taxon>
        <taxon>Candidatus Pheonicimicrobiales</taxon>
        <taxon>Candidatus Phoenicimicrobiaceae</taxon>
        <taxon>Candidatus Infernicultor</taxon>
    </lineage>
</organism>
<dbReference type="EMBL" id="PFKO01000281">
    <property type="protein sequence ID" value="PIY31933.1"/>
    <property type="molecule type" value="Genomic_DNA"/>
</dbReference>
<dbReference type="SUPFAM" id="SSF53098">
    <property type="entry name" value="Ribonuclease H-like"/>
    <property type="match status" value="1"/>
</dbReference>
<accession>A0A2M7PMR4</accession>
<dbReference type="InterPro" id="IPR036397">
    <property type="entry name" value="RNaseH_sf"/>
</dbReference>
<comment type="caution">
    <text evidence="2">The sequence shown here is derived from an EMBL/GenBank/DDBJ whole genome shotgun (WGS) entry which is preliminary data.</text>
</comment>
<dbReference type="Gene3D" id="3.30.420.10">
    <property type="entry name" value="Ribonuclease H-like superfamily/Ribonuclease H"/>
    <property type="match status" value="1"/>
</dbReference>
<sequence>MGKGQAGALSGLDDCRKRMPFAWKEFHLDNGTNLLNFAVYAYAEKEGLKYSRSRPYHKNDNCFIEQKNSTHIRQVIGYLRYDTKEEKDCLNNLYRNELRLYKNFFQPVIKLENKERIGGKIKRKYGQAKTPYRRLIESDQISKKEKEELMAIYQTLNPAE</sequence>
<dbReference type="AlphaFoldDB" id="A0A2M7PMR4"/>
<proteinExistence type="predicted"/>
<name>A0A2M7PMR4_9BACT</name>
<protein>
    <submittedName>
        <fullName evidence="2">Transposase</fullName>
    </submittedName>
</protein>
<dbReference type="GO" id="GO:0015074">
    <property type="term" value="P:DNA integration"/>
    <property type="evidence" value="ECO:0007669"/>
    <property type="project" value="InterPro"/>
</dbReference>
<evidence type="ECO:0000259" key="1">
    <source>
        <dbReference type="PROSITE" id="PS50994"/>
    </source>
</evidence>
<dbReference type="Proteomes" id="UP000230646">
    <property type="component" value="Unassembled WGS sequence"/>
</dbReference>
<dbReference type="InterPro" id="IPR012337">
    <property type="entry name" value="RNaseH-like_sf"/>
</dbReference>
<evidence type="ECO:0000313" key="2">
    <source>
        <dbReference type="EMBL" id="PIY31933.1"/>
    </source>
</evidence>
<feature type="domain" description="Integrase catalytic" evidence="1">
    <location>
        <begin position="1"/>
        <end position="139"/>
    </location>
</feature>
<reference evidence="2 3" key="1">
    <citation type="submission" date="2017-09" db="EMBL/GenBank/DDBJ databases">
        <title>Depth-based differentiation of microbial function through sediment-hosted aquifers and enrichment of novel symbionts in the deep terrestrial subsurface.</title>
        <authorList>
            <person name="Probst A.J."/>
            <person name="Ladd B."/>
            <person name="Jarett J.K."/>
            <person name="Geller-Mcgrath D.E."/>
            <person name="Sieber C.M."/>
            <person name="Emerson J.B."/>
            <person name="Anantharaman K."/>
            <person name="Thomas B.C."/>
            <person name="Malmstrom R."/>
            <person name="Stieglmeier M."/>
            <person name="Klingl A."/>
            <person name="Woyke T."/>
            <person name="Ryan C.M."/>
            <person name="Banfield J.F."/>
        </authorList>
    </citation>
    <scope>NUCLEOTIDE SEQUENCE [LARGE SCALE GENOMIC DNA]</scope>
    <source>
        <strain evidence="2">CG_4_10_14_3_um_filter_34_13</strain>
    </source>
</reference>
<gene>
    <name evidence="2" type="ORF">COZ07_07430</name>
</gene>
<dbReference type="GO" id="GO:0003676">
    <property type="term" value="F:nucleic acid binding"/>
    <property type="evidence" value="ECO:0007669"/>
    <property type="project" value="InterPro"/>
</dbReference>